<dbReference type="GO" id="GO:0006813">
    <property type="term" value="P:potassium ion transport"/>
    <property type="evidence" value="ECO:0007669"/>
    <property type="project" value="InterPro"/>
</dbReference>
<dbReference type="InterPro" id="IPR050144">
    <property type="entry name" value="AAE_transporter"/>
</dbReference>
<dbReference type="Pfam" id="PF02080">
    <property type="entry name" value="TrkA_C"/>
    <property type="match status" value="1"/>
</dbReference>
<evidence type="ECO:0000259" key="9">
    <source>
        <dbReference type="PROSITE" id="PS51202"/>
    </source>
</evidence>
<dbReference type="EMBL" id="PDEQ01000008">
    <property type="protein sequence ID" value="PEN12250.1"/>
    <property type="molecule type" value="Genomic_DNA"/>
</dbReference>
<dbReference type="GO" id="GO:0005886">
    <property type="term" value="C:plasma membrane"/>
    <property type="evidence" value="ECO:0007669"/>
    <property type="project" value="UniProtKB-SubCell"/>
</dbReference>
<dbReference type="SUPFAM" id="SSF116726">
    <property type="entry name" value="TrkA C-terminal domain-like"/>
    <property type="match status" value="2"/>
</dbReference>
<organism evidence="10 11">
    <name type="scientific">Longibacter salinarum</name>
    <dbReference type="NCBI Taxonomy" id="1850348"/>
    <lineage>
        <taxon>Bacteria</taxon>
        <taxon>Pseudomonadati</taxon>
        <taxon>Rhodothermota</taxon>
        <taxon>Rhodothermia</taxon>
        <taxon>Rhodothermales</taxon>
        <taxon>Salisaetaceae</taxon>
        <taxon>Longibacter</taxon>
    </lineage>
</organism>
<keyword evidence="6 8" id="KW-1133">Transmembrane helix</keyword>
<feature type="transmembrane region" description="Helical" evidence="8">
    <location>
        <begin position="370"/>
        <end position="390"/>
    </location>
</feature>
<feature type="transmembrane region" description="Helical" evidence="8">
    <location>
        <begin position="435"/>
        <end position="453"/>
    </location>
</feature>
<protein>
    <submittedName>
        <fullName evidence="10">Transporter</fullName>
    </submittedName>
</protein>
<dbReference type="GO" id="GO:0008324">
    <property type="term" value="F:monoatomic cation transmembrane transporter activity"/>
    <property type="evidence" value="ECO:0007669"/>
    <property type="project" value="InterPro"/>
</dbReference>
<evidence type="ECO:0000256" key="5">
    <source>
        <dbReference type="ARBA" id="ARBA00022692"/>
    </source>
</evidence>
<comment type="caution">
    <text evidence="10">The sequence shown here is derived from an EMBL/GenBank/DDBJ whole genome shotgun (WGS) entry which is preliminary data.</text>
</comment>
<evidence type="ECO:0000256" key="2">
    <source>
        <dbReference type="ARBA" id="ARBA00009854"/>
    </source>
</evidence>
<dbReference type="InterPro" id="IPR006037">
    <property type="entry name" value="RCK_C"/>
</dbReference>
<keyword evidence="5 8" id="KW-0812">Transmembrane</keyword>
<keyword evidence="3" id="KW-0813">Transport</keyword>
<comment type="similarity">
    <text evidence="2">Belongs to the AAE transporter (TC 2.A.81) family.</text>
</comment>
<feature type="transmembrane region" description="Helical" evidence="8">
    <location>
        <begin position="525"/>
        <end position="546"/>
    </location>
</feature>
<dbReference type="PANTHER" id="PTHR30445:SF3">
    <property type="entry name" value="TRANSPORT PROTEIN YIDE-RELATED"/>
    <property type="match status" value="1"/>
</dbReference>
<sequence length="547" mass="58048">MIDFLVETPILLLVLVSALGYLLGQIKVKGSSLGVAAVLFVGLAFGALDPRLGLPEFTTLLGLILFVYAVGLSSGPGFFAALRRKGVRDNTFVVGMLAAAALLTAGLGLVVGLPNTVTSGLFTGSLTNTPALAALLERIEAKAPPELVETMLSEPVVGYSITYPVGIAGVILAIVIAQKVWKIDYAEETDGVAGAKTTGEDLESVSILVTNQDIAGATVRDLMQRHDWDVIFGRIRVTGAGQELVEADTVVRPGSVVSVVGTRENIAPVVELLGEPARERLEKRRHEYDFRRIFVSNPDVTGRPIRDLRFLQQVGAIVTRVRRGDVEWLATGDTVLELGDRVRVVARPSDMPLMNERFGDSYKALSEVNLFTLSVGIMAGMLIGLIPIPLPGGLEFKLGLAGGPLIAGLILGNAGRTGPLVWYLPYNANLLLRQLGLVLFFAGVGTKSGYAFFNTLMAGGTGLVIFGVGAVITCVTALTALWIGYRMLKIPMGVLVGMLAGIHTQPAVLSYAVQQSGSDLPNLGYATTFPMATIAKILFAQLLLLLL</sequence>
<accession>A0A2A8CUW0</accession>
<proteinExistence type="inferred from homology"/>
<dbReference type="Gene3D" id="3.30.70.1450">
    <property type="entry name" value="Regulator of K+ conductance, C-terminal domain"/>
    <property type="match status" value="1"/>
</dbReference>
<keyword evidence="4" id="KW-1003">Cell membrane</keyword>
<comment type="subcellular location">
    <subcellularLocation>
        <location evidence="1">Cell membrane</location>
        <topology evidence="1">Multi-pass membrane protein</topology>
    </subcellularLocation>
</comment>
<evidence type="ECO:0000256" key="1">
    <source>
        <dbReference type="ARBA" id="ARBA00004651"/>
    </source>
</evidence>
<evidence type="ECO:0000313" key="10">
    <source>
        <dbReference type="EMBL" id="PEN12250.1"/>
    </source>
</evidence>
<dbReference type="RefSeq" id="WP_098077379.1">
    <property type="nucleotide sequence ID" value="NZ_PDEQ01000008.1"/>
</dbReference>
<keyword evidence="11" id="KW-1185">Reference proteome</keyword>
<reference evidence="10 11" key="1">
    <citation type="submission" date="2017-10" db="EMBL/GenBank/DDBJ databases">
        <title>Draft genome of Longibacter Salinarum.</title>
        <authorList>
            <person name="Goh K.M."/>
            <person name="Shamsir M.S."/>
            <person name="Lim S.W."/>
        </authorList>
    </citation>
    <scope>NUCLEOTIDE SEQUENCE [LARGE SCALE GENOMIC DNA]</scope>
    <source>
        <strain evidence="10 11">KCTC 52045</strain>
    </source>
</reference>
<gene>
    <name evidence="10" type="ORF">CRI94_14520</name>
</gene>
<dbReference type="InterPro" id="IPR036721">
    <property type="entry name" value="RCK_C_sf"/>
</dbReference>
<name>A0A2A8CUW0_9BACT</name>
<feature type="transmembrane region" description="Helical" evidence="8">
    <location>
        <begin position="6"/>
        <end position="24"/>
    </location>
</feature>
<evidence type="ECO:0000256" key="4">
    <source>
        <dbReference type="ARBA" id="ARBA00022475"/>
    </source>
</evidence>
<dbReference type="InterPro" id="IPR006512">
    <property type="entry name" value="YidE_YbjL"/>
</dbReference>
<dbReference type="PANTHER" id="PTHR30445">
    <property type="entry name" value="K(+)_H(+) ANTIPORTER SUBUNIT KHTT"/>
    <property type="match status" value="1"/>
</dbReference>
<feature type="transmembrane region" description="Helical" evidence="8">
    <location>
        <begin position="156"/>
        <end position="177"/>
    </location>
</feature>
<evidence type="ECO:0000256" key="7">
    <source>
        <dbReference type="ARBA" id="ARBA00023136"/>
    </source>
</evidence>
<feature type="transmembrane region" description="Helical" evidence="8">
    <location>
        <begin position="92"/>
        <end position="113"/>
    </location>
</feature>
<dbReference type="PROSITE" id="PS51202">
    <property type="entry name" value="RCK_C"/>
    <property type="match status" value="1"/>
</dbReference>
<keyword evidence="7 8" id="KW-0472">Membrane</keyword>
<feature type="transmembrane region" description="Helical" evidence="8">
    <location>
        <begin position="492"/>
        <end position="513"/>
    </location>
</feature>
<dbReference type="AlphaFoldDB" id="A0A2A8CUW0"/>
<feature type="transmembrane region" description="Helical" evidence="8">
    <location>
        <begin position="465"/>
        <end position="485"/>
    </location>
</feature>
<feature type="transmembrane region" description="Helical" evidence="8">
    <location>
        <begin position="60"/>
        <end position="80"/>
    </location>
</feature>
<dbReference type="Pfam" id="PF06826">
    <property type="entry name" value="Asp-Al_Ex"/>
    <property type="match status" value="2"/>
</dbReference>
<evidence type="ECO:0000256" key="3">
    <source>
        <dbReference type="ARBA" id="ARBA00022448"/>
    </source>
</evidence>
<dbReference type="Proteomes" id="UP000220102">
    <property type="component" value="Unassembled WGS sequence"/>
</dbReference>
<dbReference type="NCBIfam" id="TIGR01625">
    <property type="entry name" value="YidE_YbjL_dupl"/>
    <property type="match status" value="2"/>
</dbReference>
<evidence type="ECO:0000256" key="8">
    <source>
        <dbReference type="SAM" id="Phobius"/>
    </source>
</evidence>
<dbReference type="OrthoDB" id="9155749at2"/>
<feature type="transmembrane region" description="Helical" evidence="8">
    <location>
        <begin position="31"/>
        <end position="48"/>
    </location>
</feature>
<evidence type="ECO:0000313" key="11">
    <source>
        <dbReference type="Proteomes" id="UP000220102"/>
    </source>
</evidence>
<feature type="domain" description="RCK C-terminal" evidence="9">
    <location>
        <begin position="276"/>
        <end position="360"/>
    </location>
</feature>
<evidence type="ECO:0000256" key="6">
    <source>
        <dbReference type="ARBA" id="ARBA00022989"/>
    </source>
</evidence>